<feature type="transmembrane region" description="Helical" evidence="1">
    <location>
        <begin position="12"/>
        <end position="37"/>
    </location>
</feature>
<evidence type="ECO:0000256" key="1">
    <source>
        <dbReference type="SAM" id="Phobius"/>
    </source>
</evidence>
<accession>A0A103Z849</accession>
<keyword evidence="1" id="KW-0812">Transmembrane</keyword>
<gene>
    <name evidence="2" type="ORF">WS90_29460</name>
</gene>
<keyword evidence="1" id="KW-0472">Membrane</keyword>
<name>A0A103Z849_BURCE</name>
<keyword evidence="1" id="KW-1133">Transmembrane helix</keyword>
<dbReference type="AlphaFoldDB" id="A0A103Z849"/>
<dbReference type="EMBL" id="LOYH01000092">
    <property type="protein sequence ID" value="KVK75240.1"/>
    <property type="molecule type" value="Genomic_DNA"/>
</dbReference>
<dbReference type="Proteomes" id="UP000069001">
    <property type="component" value="Unassembled WGS sequence"/>
</dbReference>
<evidence type="ECO:0000313" key="2">
    <source>
        <dbReference type="EMBL" id="KVK75240.1"/>
    </source>
</evidence>
<reference evidence="2 3" key="1">
    <citation type="submission" date="2015-11" db="EMBL/GenBank/DDBJ databases">
        <title>Expanding the genomic diversity of Burkholderia species for the development of highly accurate diagnostics.</title>
        <authorList>
            <person name="Sahl J."/>
            <person name="Keim P."/>
            <person name="Wagner D."/>
        </authorList>
    </citation>
    <scope>NUCLEOTIDE SEQUENCE [LARGE SCALE GENOMIC DNA]</scope>
    <source>
        <strain evidence="2 3">MSMB1302</strain>
    </source>
</reference>
<dbReference type="RefSeq" id="WP_059732206.1">
    <property type="nucleotide sequence ID" value="NZ_LOYH01000092.1"/>
</dbReference>
<comment type="caution">
    <text evidence="2">The sequence shown here is derived from an EMBL/GenBank/DDBJ whole genome shotgun (WGS) entry which is preliminary data.</text>
</comment>
<evidence type="ECO:0000313" key="3">
    <source>
        <dbReference type="Proteomes" id="UP000069001"/>
    </source>
</evidence>
<sequence>MSGIAIDIPFPVIAILMGAIYWPVTLCVGAVGLYVGVTRLRGIGRVACIVIARLFIVDAGAGIYEALRQGTSASR</sequence>
<protein>
    <submittedName>
        <fullName evidence="2">Uncharacterized protein</fullName>
    </submittedName>
</protein>
<feature type="transmembrane region" description="Helical" evidence="1">
    <location>
        <begin position="43"/>
        <end position="67"/>
    </location>
</feature>
<proteinExistence type="predicted"/>
<organism evidence="2 3">
    <name type="scientific">Burkholderia cepacia</name>
    <name type="common">Pseudomonas cepacia</name>
    <dbReference type="NCBI Taxonomy" id="292"/>
    <lineage>
        <taxon>Bacteria</taxon>
        <taxon>Pseudomonadati</taxon>
        <taxon>Pseudomonadota</taxon>
        <taxon>Betaproteobacteria</taxon>
        <taxon>Burkholderiales</taxon>
        <taxon>Burkholderiaceae</taxon>
        <taxon>Burkholderia</taxon>
        <taxon>Burkholderia cepacia complex</taxon>
    </lineage>
</organism>